<organism evidence="1 2">
    <name type="scientific">Thalassovita gelatinovora</name>
    <name type="common">Thalassobius gelatinovorus</name>
    <dbReference type="NCBI Taxonomy" id="53501"/>
    <lineage>
        <taxon>Bacteria</taxon>
        <taxon>Pseudomonadati</taxon>
        <taxon>Pseudomonadota</taxon>
        <taxon>Alphaproteobacteria</taxon>
        <taxon>Rhodobacterales</taxon>
        <taxon>Roseobacteraceae</taxon>
        <taxon>Thalassovita</taxon>
    </lineage>
</organism>
<accession>A0A0P1FW75</accession>
<dbReference type="EMBL" id="CYSA01000016">
    <property type="protein sequence ID" value="CUH65350.1"/>
    <property type="molecule type" value="Genomic_DNA"/>
</dbReference>
<dbReference type="STRING" id="53501.SAMN04488043_110102"/>
<evidence type="ECO:0000313" key="1">
    <source>
        <dbReference type="EMBL" id="CUH65350.1"/>
    </source>
</evidence>
<sequence>MNRDRLDELYDVIRAKLEGTWGSRQNLSLVVVRRTIIPDGAQTAIDGFFAVVYHFFQTVAFLRTDRHNSYKIRCL</sequence>
<protein>
    <submittedName>
        <fullName evidence="1">Uncharacterized protein</fullName>
    </submittedName>
</protein>
<dbReference type="Proteomes" id="UP000051587">
    <property type="component" value="Unassembled WGS sequence"/>
</dbReference>
<name>A0A0P1FW75_THAGE</name>
<dbReference type="RefSeq" id="WP_058262551.1">
    <property type="nucleotide sequence ID" value="NZ_CP051181.1"/>
</dbReference>
<reference evidence="1 2" key="1">
    <citation type="submission" date="2015-09" db="EMBL/GenBank/DDBJ databases">
        <authorList>
            <consortium name="Swine Surveillance"/>
        </authorList>
    </citation>
    <scope>NUCLEOTIDE SEQUENCE [LARGE SCALE GENOMIC DNA]</scope>
    <source>
        <strain evidence="1 2">CECT 4357</strain>
    </source>
</reference>
<proteinExistence type="predicted"/>
<keyword evidence="2" id="KW-1185">Reference proteome</keyword>
<gene>
    <name evidence="1" type="ORF">TG4357_01814</name>
</gene>
<dbReference type="AlphaFoldDB" id="A0A0P1FW75"/>
<evidence type="ECO:0000313" key="2">
    <source>
        <dbReference type="Proteomes" id="UP000051587"/>
    </source>
</evidence>